<dbReference type="GO" id="GO:0008831">
    <property type="term" value="F:dTDP-4-dehydrorhamnose reductase activity"/>
    <property type="evidence" value="ECO:0007669"/>
    <property type="project" value="UniProtKB-EC"/>
</dbReference>
<dbReference type="EC" id="1.1.1.133" evidence="2"/>
<feature type="domain" description="RmlD-like substrate binding" evidence="3">
    <location>
        <begin position="1"/>
        <end position="280"/>
    </location>
</feature>
<dbReference type="Gene3D" id="3.90.25.10">
    <property type="entry name" value="UDP-galactose 4-epimerase, domain 1"/>
    <property type="match status" value="1"/>
</dbReference>
<comment type="similarity">
    <text evidence="1 2">Belongs to the dTDP-4-dehydrorhamnose reductase family.</text>
</comment>
<dbReference type="SUPFAM" id="SSF51735">
    <property type="entry name" value="NAD(P)-binding Rossmann-fold domains"/>
    <property type="match status" value="1"/>
</dbReference>
<keyword evidence="2 4" id="KW-0560">Oxidoreductase</keyword>
<reference evidence="5" key="1">
    <citation type="journal article" date="2019" name="Int. J. Syst. Evol. Microbiol.">
        <title>The Global Catalogue of Microorganisms (GCM) 10K type strain sequencing project: providing services to taxonomists for standard genome sequencing and annotation.</title>
        <authorList>
            <consortium name="The Broad Institute Genomics Platform"/>
            <consortium name="The Broad Institute Genome Sequencing Center for Infectious Disease"/>
            <person name="Wu L."/>
            <person name="Ma J."/>
        </authorList>
    </citation>
    <scope>NUCLEOTIDE SEQUENCE [LARGE SCALE GENOMIC DNA]</scope>
    <source>
        <strain evidence="5">NCAIM B.02333</strain>
    </source>
</reference>
<evidence type="ECO:0000256" key="2">
    <source>
        <dbReference type="RuleBase" id="RU364082"/>
    </source>
</evidence>
<dbReference type="InterPro" id="IPR036291">
    <property type="entry name" value="NAD(P)-bd_dom_sf"/>
</dbReference>
<proteinExistence type="inferred from homology"/>
<dbReference type="CDD" id="cd05254">
    <property type="entry name" value="dTDP_HR_like_SDR_e"/>
    <property type="match status" value="1"/>
</dbReference>
<evidence type="ECO:0000313" key="5">
    <source>
        <dbReference type="Proteomes" id="UP001595685"/>
    </source>
</evidence>
<dbReference type="Pfam" id="PF04321">
    <property type="entry name" value="RmlD_sub_bind"/>
    <property type="match status" value="1"/>
</dbReference>
<dbReference type="Proteomes" id="UP001595685">
    <property type="component" value="Unassembled WGS sequence"/>
</dbReference>
<comment type="pathway">
    <text evidence="2">Carbohydrate biosynthesis; dTDP-L-rhamnose biosynthesis.</text>
</comment>
<organism evidence="4 5">
    <name type="scientific">Aquipuribacter hungaricus</name>
    <dbReference type="NCBI Taxonomy" id="545624"/>
    <lineage>
        <taxon>Bacteria</taxon>
        <taxon>Bacillati</taxon>
        <taxon>Actinomycetota</taxon>
        <taxon>Actinomycetes</taxon>
        <taxon>Micrococcales</taxon>
        <taxon>Intrasporangiaceae</taxon>
        <taxon>Aquipuribacter</taxon>
    </lineage>
</organism>
<dbReference type="EMBL" id="JBHRWW010000003">
    <property type="protein sequence ID" value="MFC3687769.1"/>
    <property type="molecule type" value="Genomic_DNA"/>
</dbReference>
<dbReference type="PANTHER" id="PTHR10491:SF4">
    <property type="entry name" value="METHIONINE ADENOSYLTRANSFERASE 2 SUBUNIT BETA"/>
    <property type="match status" value="1"/>
</dbReference>
<dbReference type="Gene3D" id="3.40.50.720">
    <property type="entry name" value="NAD(P)-binding Rossmann-like Domain"/>
    <property type="match status" value="1"/>
</dbReference>
<protein>
    <recommendedName>
        <fullName evidence="2">dTDP-4-dehydrorhamnose reductase</fullName>
        <ecNumber evidence="2">1.1.1.133</ecNumber>
    </recommendedName>
</protein>
<gene>
    <name evidence="4" type="primary">rfbD</name>
    <name evidence="4" type="ORF">ACFOLH_05370</name>
</gene>
<dbReference type="NCBIfam" id="TIGR01214">
    <property type="entry name" value="rmlD"/>
    <property type="match status" value="1"/>
</dbReference>
<dbReference type="InterPro" id="IPR029903">
    <property type="entry name" value="RmlD-like-bd"/>
</dbReference>
<dbReference type="PANTHER" id="PTHR10491">
    <property type="entry name" value="DTDP-4-DEHYDRORHAMNOSE REDUCTASE"/>
    <property type="match status" value="1"/>
</dbReference>
<comment type="caution">
    <text evidence="4">The sequence shown here is derived from an EMBL/GenBank/DDBJ whole genome shotgun (WGS) entry which is preliminary data.</text>
</comment>
<keyword evidence="2" id="KW-0521">NADP</keyword>
<keyword evidence="5" id="KW-1185">Reference proteome</keyword>
<dbReference type="RefSeq" id="WP_340295495.1">
    <property type="nucleotide sequence ID" value="NZ_JBBEOI010000249.1"/>
</dbReference>
<dbReference type="InterPro" id="IPR005913">
    <property type="entry name" value="dTDP_dehydrorham_reduct"/>
</dbReference>
<evidence type="ECO:0000259" key="3">
    <source>
        <dbReference type="Pfam" id="PF04321"/>
    </source>
</evidence>
<comment type="function">
    <text evidence="2">Catalyzes the reduction of dTDP-6-deoxy-L-lyxo-4-hexulose to yield dTDP-L-rhamnose.</text>
</comment>
<name>A0ABV7WEG1_9MICO</name>
<evidence type="ECO:0000313" key="4">
    <source>
        <dbReference type="EMBL" id="MFC3687769.1"/>
    </source>
</evidence>
<evidence type="ECO:0000256" key="1">
    <source>
        <dbReference type="ARBA" id="ARBA00010944"/>
    </source>
</evidence>
<accession>A0ABV7WEG1</accession>
<sequence length="284" mass="29577">MDILVTGAAGMLGTDVVTALLEADHDVTGLGRADLDITSPSAVDEAVRGHEVVVNAAAWTAVDDAESHEGQAFAANAVGPALLARACARTGARLVHVSSDYVVGPAPAGTPVAADVPLAPAGAYGRSKAAGEWAVRASGADALVLRTAWLYGAHGGCFPRTIARLAREQDVLQVVDDQVGQPTWTVDVAGLLLRLLEARVPAGTYHATSAGWTSWYEFAMEVVRSTGRDPDMVEPVTSDQLVRPAPRPAWSVLAHDTLKAAGVAPVGPWRLRWAEAADEVLAEA</sequence>